<organism evidence="1 2">
    <name type="scientific">Riccia fluitans</name>
    <dbReference type="NCBI Taxonomy" id="41844"/>
    <lineage>
        <taxon>Eukaryota</taxon>
        <taxon>Viridiplantae</taxon>
        <taxon>Streptophyta</taxon>
        <taxon>Embryophyta</taxon>
        <taxon>Marchantiophyta</taxon>
        <taxon>Marchantiopsida</taxon>
        <taxon>Marchantiidae</taxon>
        <taxon>Marchantiales</taxon>
        <taxon>Ricciaceae</taxon>
        <taxon>Riccia</taxon>
    </lineage>
</organism>
<protein>
    <submittedName>
        <fullName evidence="1">Uncharacterized protein</fullName>
    </submittedName>
</protein>
<evidence type="ECO:0000313" key="1">
    <source>
        <dbReference type="EMBL" id="KAL2608685.1"/>
    </source>
</evidence>
<dbReference type="EMBL" id="JBHFFA010000008">
    <property type="protein sequence ID" value="KAL2608685.1"/>
    <property type="molecule type" value="Genomic_DNA"/>
</dbReference>
<comment type="caution">
    <text evidence="1">The sequence shown here is derived from an EMBL/GenBank/DDBJ whole genome shotgun (WGS) entry which is preliminary data.</text>
</comment>
<name>A0ABD1XIE2_9MARC</name>
<reference evidence="1 2" key="1">
    <citation type="submission" date="2024-09" db="EMBL/GenBank/DDBJ databases">
        <title>Chromosome-scale assembly of Riccia fluitans.</title>
        <authorList>
            <person name="Paukszto L."/>
            <person name="Sawicki J."/>
            <person name="Karawczyk K."/>
            <person name="Piernik-Szablinska J."/>
            <person name="Szczecinska M."/>
            <person name="Mazdziarz M."/>
        </authorList>
    </citation>
    <scope>NUCLEOTIDE SEQUENCE [LARGE SCALE GENOMIC DNA]</scope>
    <source>
        <strain evidence="1">Rf_01</strain>
        <tissue evidence="1">Aerial parts of the thallus</tissue>
    </source>
</reference>
<proteinExistence type="predicted"/>
<dbReference type="Proteomes" id="UP001605036">
    <property type="component" value="Unassembled WGS sequence"/>
</dbReference>
<dbReference type="AlphaFoldDB" id="A0ABD1XIE2"/>
<sequence>MPLLQGEDEPYSIVINKSPDLPGQYVFFSRRRKSSQHSGFCQFELSMESLFTTWFMPGNVEDHKFIHGYFPGI</sequence>
<gene>
    <name evidence="1" type="ORF">R1flu_027258</name>
</gene>
<keyword evidence="2" id="KW-1185">Reference proteome</keyword>
<evidence type="ECO:0000313" key="2">
    <source>
        <dbReference type="Proteomes" id="UP001605036"/>
    </source>
</evidence>
<accession>A0ABD1XIE2</accession>